<reference evidence="1" key="1">
    <citation type="submission" date="2023-11" db="EMBL/GenBank/DDBJ databases">
        <authorList>
            <person name="Poullet M."/>
        </authorList>
    </citation>
    <scope>NUCLEOTIDE SEQUENCE</scope>
    <source>
        <strain evidence="1">E1834</strain>
    </source>
</reference>
<evidence type="ECO:0000313" key="1">
    <source>
        <dbReference type="EMBL" id="CAK5094182.1"/>
    </source>
</evidence>
<evidence type="ECO:0000313" key="2">
    <source>
        <dbReference type="Proteomes" id="UP001497535"/>
    </source>
</evidence>
<dbReference type="Proteomes" id="UP001497535">
    <property type="component" value="Unassembled WGS sequence"/>
</dbReference>
<keyword evidence="2" id="KW-1185">Reference proteome</keyword>
<name>A0ACB1AM37_MELEN</name>
<protein>
    <submittedName>
        <fullName evidence="1">Uncharacterized protein</fullName>
    </submittedName>
</protein>
<gene>
    <name evidence="1" type="ORF">MENTE1834_LOCUS40545</name>
</gene>
<proteinExistence type="predicted"/>
<dbReference type="EMBL" id="CAVMJV010000096">
    <property type="protein sequence ID" value="CAK5094182.1"/>
    <property type="molecule type" value="Genomic_DNA"/>
</dbReference>
<organism evidence="1 2">
    <name type="scientific">Meloidogyne enterolobii</name>
    <name type="common">Root-knot nematode worm</name>
    <name type="synonym">Meloidogyne mayaguensis</name>
    <dbReference type="NCBI Taxonomy" id="390850"/>
    <lineage>
        <taxon>Eukaryota</taxon>
        <taxon>Metazoa</taxon>
        <taxon>Ecdysozoa</taxon>
        <taxon>Nematoda</taxon>
        <taxon>Chromadorea</taxon>
        <taxon>Rhabditida</taxon>
        <taxon>Tylenchina</taxon>
        <taxon>Tylenchomorpha</taxon>
        <taxon>Tylenchoidea</taxon>
        <taxon>Meloidogynidae</taxon>
        <taxon>Meloidogyninae</taxon>
        <taxon>Meloidogyne</taxon>
    </lineage>
</organism>
<accession>A0ACB1AM37</accession>
<comment type="caution">
    <text evidence="1">The sequence shown here is derived from an EMBL/GenBank/DDBJ whole genome shotgun (WGS) entry which is preliminary data.</text>
</comment>
<sequence>MVSKLQKLFNFSSESIFNIGTILLFFFFDKIPFNSLSSSPQIIVPTEVSTLNKLSDKGTKLRKNFQKCFIPIKTSGTFSDVRILPFSKLAHFIFGIISFLILYAIISSLLPSSRIISNKNFADLILIGSL</sequence>